<protein>
    <submittedName>
        <fullName evidence="3">SAF domain-containing protein</fullName>
    </submittedName>
</protein>
<evidence type="ECO:0000259" key="2">
    <source>
        <dbReference type="SMART" id="SM00858"/>
    </source>
</evidence>
<evidence type="ECO:0000313" key="4">
    <source>
        <dbReference type="Proteomes" id="UP000602653"/>
    </source>
</evidence>
<dbReference type="SMART" id="SM00858">
    <property type="entry name" value="SAF"/>
    <property type="match status" value="1"/>
</dbReference>
<evidence type="ECO:0000313" key="3">
    <source>
        <dbReference type="EMBL" id="QRV02469.1"/>
    </source>
</evidence>
<name>A0ABX7IIW3_9ACTO</name>
<organism evidence="3 4">
    <name type="scientific">Arcanobacterium phocisimile</name>
    <dbReference type="NCBI Taxonomy" id="1302235"/>
    <lineage>
        <taxon>Bacteria</taxon>
        <taxon>Bacillati</taxon>
        <taxon>Actinomycetota</taxon>
        <taxon>Actinomycetes</taxon>
        <taxon>Actinomycetales</taxon>
        <taxon>Actinomycetaceae</taxon>
        <taxon>Arcanobacterium</taxon>
    </lineage>
</organism>
<accession>A0ABX7IIW3</accession>
<dbReference type="CDD" id="cd11614">
    <property type="entry name" value="SAF_CpaB_FlgA_like"/>
    <property type="match status" value="1"/>
</dbReference>
<feature type="transmembrane region" description="Helical" evidence="1">
    <location>
        <begin position="16"/>
        <end position="34"/>
    </location>
</feature>
<keyword evidence="1" id="KW-1133">Transmembrane helix</keyword>
<evidence type="ECO:0000256" key="1">
    <source>
        <dbReference type="SAM" id="Phobius"/>
    </source>
</evidence>
<keyword evidence="4" id="KW-1185">Reference proteome</keyword>
<feature type="domain" description="SAF" evidence="2">
    <location>
        <begin position="40"/>
        <end position="101"/>
    </location>
</feature>
<keyword evidence="1" id="KW-0812">Transmembrane</keyword>
<dbReference type="EMBL" id="CP070228">
    <property type="protein sequence ID" value="QRV02469.1"/>
    <property type="molecule type" value="Genomic_DNA"/>
</dbReference>
<dbReference type="Proteomes" id="UP000602653">
    <property type="component" value="Chromosome"/>
</dbReference>
<dbReference type="RefSeq" id="WP_204424934.1">
    <property type="nucleotide sequence ID" value="NZ_CP070228.1"/>
</dbReference>
<keyword evidence="1" id="KW-0472">Membrane</keyword>
<gene>
    <name evidence="3" type="ORF">JTE88_01550</name>
</gene>
<reference evidence="3 4" key="1">
    <citation type="submission" date="2021-02" db="EMBL/GenBank/DDBJ databases">
        <title>Complete Genome Sequence of Arcanobacterium phocisimile strain DSM 26142T from a harbour seal.</title>
        <authorList>
            <person name="Borowiak M."/>
            <person name="Alssahen M."/>
            <person name="Malorny B."/>
            <person name="Laemmler C."/>
            <person name="Siebert U."/>
            <person name="Ploetz M."/>
            <person name="Abdulmawjood A."/>
        </authorList>
    </citation>
    <scope>NUCLEOTIDE SEQUENCE [LARGE SCALE GENOMIC DNA]</scope>
    <source>
        <strain evidence="3 4">DSM 26142</strain>
    </source>
</reference>
<proteinExistence type="predicted"/>
<dbReference type="Pfam" id="PF08666">
    <property type="entry name" value="SAF"/>
    <property type="match status" value="1"/>
</dbReference>
<dbReference type="InterPro" id="IPR013974">
    <property type="entry name" value="SAF"/>
</dbReference>
<sequence>MVSIQRFTQRARDPRILLGAVLILGGGVVGGMLARPAHTVQIPQAIEHIAAGDRLTAKDFILVDVPAHLAASYVHGLELPEGTYAGRPLSPGELLSTSTLSTQHQGSTLVLPLTVPVSADLKPGQDVTIWRVPRTHDGQASIVAQHAIFVVTRETRSMSDGKQKVEVRLNEASVAHVMTALGQGDEFVVIAEGKYP</sequence>